<comment type="caution">
    <text evidence="15">The sequence shown here is derived from an EMBL/GenBank/DDBJ whole genome shotgun (WGS) entry which is preliminary data.</text>
</comment>
<keyword evidence="6" id="KW-0479">Metal-binding</keyword>
<evidence type="ECO:0000259" key="14">
    <source>
        <dbReference type="Pfam" id="PF01292"/>
    </source>
</evidence>
<evidence type="ECO:0000256" key="8">
    <source>
        <dbReference type="ARBA" id="ARBA00022989"/>
    </source>
</evidence>
<evidence type="ECO:0000256" key="12">
    <source>
        <dbReference type="SAM" id="MobiDB-lite"/>
    </source>
</evidence>
<feature type="region of interest" description="Disordered" evidence="12">
    <location>
        <begin position="42"/>
        <end position="69"/>
    </location>
</feature>
<organism evidence="15 16">
    <name type="scientific">Nocardioides bigeumensis</name>
    <dbReference type="NCBI Taxonomy" id="433657"/>
    <lineage>
        <taxon>Bacteria</taxon>
        <taxon>Bacillati</taxon>
        <taxon>Actinomycetota</taxon>
        <taxon>Actinomycetes</taxon>
        <taxon>Propionibacteriales</taxon>
        <taxon>Nocardioidaceae</taxon>
        <taxon>Nocardioides</taxon>
    </lineage>
</organism>
<evidence type="ECO:0000256" key="11">
    <source>
        <dbReference type="ARBA" id="ARBA00037975"/>
    </source>
</evidence>
<evidence type="ECO:0000256" key="9">
    <source>
        <dbReference type="ARBA" id="ARBA00023004"/>
    </source>
</evidence>
<dbReference type="EMBL" id="BAAAQQ010000002">
    <property type="protein sequence ID" value="GAA2118448.1"/>
    <property type="molecule type" value="Genomic_DNA"/>
</dbReference>
<keyword evidence="3" id="KW-1003">Cell membrane</keyword>
<proteinExistence type="inferred from homology"/>
<dbReference type="RefSeq" id="WP_344302573.1">
    <property type="nucleotide sequence ID" value="NZ_BAAAQQ010000002.1"/>
</dbReference>
<reference evidence="16" key="1">
    <citation type="journal article" date="2019" name="Int. J. Syst. Evol. Microbiol.">
        <title>The Global Catalogue of Microorganisms (GCM) 10K type strain sequencing project: providing services to taxonomists for standard genome sequencing and annotation.</title>
        <authorList>
            <consortium name="The Broad Institute Genomics Platform"/>
            <consortium name="The Broad Institute Genome Sequencing Center for Infectious Disease"/>
            <person name="Wu L."/>
            <person name="Ma J."/>
        </authorList>
    </citation>
    <scope>NUCLEOTIDE SEQUENCE [LARGE SCALE GENOMIC DNA]</scope>
    <source>
        <strain evidence="16">JCM 16021</strain>
    </source>
</reference>
<evidence type="ECO:0000313" key="15">
    <source>
        <dbReference type="EMBL" id="GAA2118448.1"/>
    </source>
</evidence>
<dbReference type="PANTHER" id="PTHR30529">
    <property type="entry name" value="CYTOCHROME B561"/>
    <property type="match status" value="1"/>
</dbReference>
<evidence type="ECO:0000256" key="10">
    <source>
        <dbReference type="ARBA" id="ARBA00023136"/>
    </source>
</evidence>
<evidence type="ECO:0000256" key="2">
    <source>
        <dbReference type="ARBA" id="ARBA00022448"/>
    </source>
</evidence>
<evidence type="ECO:0000256" key="7">
    <source>
        <dbReference type="ARBA" id="ARBA00022982"/>
    </source>
</evidence>
<protein>
    <recommendedName>
        <fullName evidence="14">Cytochrome b561 bacterial/Ni-hydrogenase domain-containing protein</fullName>
    </recommendedName>
</protein>
<sequence length="189" mass="20317">MPLRSGDHGYGSLAKTLHWSTVVALLAQLVIGYRLDVDDSGRGRGRGRGGDDGDGAGSGRGRGRGGDDDGGYLSDPDTLLKVHLLLGVLILTLAVVRLVVRRLDGLPPWAETLSHRERTLAHWTEKALLTLLFVVPLTGIVLVASGDDDVLPLHVAAHIAFFLALALHLGLVLKHQLVDRDRLLARMLP</sequence>
<dbReference type="Pfam" id="PF01292">
    <property type="entry name" value="Ni_hydr_CYTB"/>
    <property type="match status" value="1"/>
</dbReference>
<gene>
    <name evidence="15" type="ORF">GCM10009843_10360</name>
</gene>
<evidence type="ECO:0000256" key="6">
    <source>
        <dbReference type="ARBA" id="ARBA00022723"/>
    </source>
</evidence>
<dbReference type="Proteomes" id="UP001500575">
    <property type="component" value="Unassembled WGS sequence"/>
</dbReference>
<dbReference type="InterPro" id="IPR016174">
    <property type="entry name" value="Di-haem_cyt_TM"/>
</dbReference>
<dbReference type="SUPFAM" id="SSF81342">
    <property type="entry name" value="Transmembrane di-heme cytochromes"/>
    <property type="match status" value="1"/>
</dbReference>
<keyword evidence="5 13" id="KW-0812">Transmembrane</keyword>
<comment type="subcellular location">
    <subcellularLocation>
        <location evidence="1">Cell membrane</location>
        <topology evidence="1">Multi-pass membrane protein</topology>
    </subcellularLocation>
</comment>
<keyword evidence="7" id="KW-0249">Electron transport</keyword>
<keyword evidence="16" id="KW-1185">Reference proteome</keyword>
<evidence type="ECO:0000256" key="4">
    <source>
        <dbReference type="ARBA" id="ARBA00022617"/>
    </source>
</evidence>
<evidence type="ECO:0000313" key="16">
    <source>
        <dbReference type="Proteomes" id="UP001500575"/>
    </source>
</evidence>
<dbReference type="InterPro" id="IPR011577">
    <property type="entry name" value="Cyt_b561_bac/Ni-Hgenase"/>
</dbReference>
<feature type="transmembrane region" description="Helical" evidence="13">
    <location>
        <begin position="82"/>
        <end position="100"/>
    </location>
</feature>
<keyword evidence="4" id="KW-0349">Heme</keyword>
<evidence type="ECO:0000256" key="3">
    <source>
        <dbReference type="ARBA" id="ARBA00022475"/>
    </source>
</evidence>
<accession>A0ABP5JID0</accession>
<feature type="domain" description="Cytochrome b561 bacterial/Ni-hydrogenase" evidence="14">
    <location>
        <begin position="10"/>
        <end position="189"/>
    </location>
</feature>
<name>A0ABP5JID0_9ACTN</name>
<keyword evidence="2" id="KW-0813">Transport</keyword>
<comment type="similarity">
    <text evidence="11">Belongs to the cytochrome b561 family.</text>
</comment>
<evidence type="ECO:0000256" key="1">
    <source>
        <dbReference type="ARBA" id="ARBA00004651"/>
    </source>
</evidence>
<evidence type="ECO:0000256" key="5">
    <source>
        <dbReference type="ARBA" id="ARBA00022692"/>
    </source>
</evidence>
<evidence type="ECO:0000256" key="13">
    <source>
        <dbReference type="SAM" id="Phobius"/>
    </source>
</evidence>
<keyword evidence="9" id="KW-0408">Iron</keyword>
<keyword evidence="8 13" id="KW-1133">Transmembrane helix</keyword>
<feature type="transmembrane region" description="Helical" evidence="13">
    <location>
        <begin position="151"/>
        <end position="173"/>
    </location>
</feature>
<feature type="transmembrane region" description="Helical" evidence="13">
    <location>
        <begin position="127"/>
        <end position="145"/>
    </location>
</feature>
<keyword evidence="10 13" id="KW-0472">Membrane</keyword>
<dbReference type="PANTHER" id="PTHR30529:SF1">
    <property type="entry name" value="CYTOCHROME B561 HOMOLOG 2"/>
    <property type="match status" value="1"/>
</dbReference>
<dbReference type="InterPro" id="IPR052168">
    <property type="entry name" value="Cytochrome_b561_oxidase"/>
</dbReference>